<evidence type="ECO:0000313" key="10">
    <source>
        <dbReference type="EMBL" id="VAW04899.1"/>
    </source>
</evidence>
<feature type="transmembrane region" description="Helical" evidence="9">
    <location>
        <begin position="70"/>
        <end position="90"/>
    </location>
</feature>
<dbReference type="Pfam" id="PF02386">
    <property type="entry name" value="TrkH"/>
    <property type="match status" value="1"/>
</dbReference>
<organism evidence="10">
    <name type="scientific">hydrothermal vent metagenome</name>
    <dbReference type="NCBI Taxonomy" id="652676"/>
    <lineage>
        <taxon>unclassified sequences</taxon>
        <taxon>metagenomes</taxon>
        <taxon>ecological metagenomes</taxon>
    </lineage>
</organism>
<sequence>MSWRHLLHVVGAVLGAIGVSMFAPAAVSAVYSEWSQLPGLLGAAVLTTIVGYLLWRVFDRPGELSTREGFAAVGLAWIAIAIAGALPYLFTGAIGSFTDAVFESAAGVTTTGASIIPDPGILPHGILFWRSLTQWIGGMGIIVLS</sequence>
<evidence type="ECO:0000256" key="8">
    <source>
        <dbReference type="ARBA" id="ARBA00023136"/>
    </source>
</evidence>
<feature type="non-terminal residue" evidence="10">
    <location>
        <position position="145"/>
    </location>
</feature>
<proteinExistence type="inferred from homology"/>
<feature type="transmembrane region" description="Helical" evidence="9">
    <location>
        <begin position="39"/>
        <end position="58"/>
    </location>
</feature>
<evidence type="ECO:0000256" key="9">
    <source>
        <dbReference type="SAM" id="Phobius"/>
    </source>
</evidence>
<comment type="subcellular location">
    <subcellularLocation>
        <location evidence="1">Cell membrane</location>
        <topology evidence="1">Multi-pass membrane protein</topology>
    </subcellularLocation>
</comment>
<evidence type="ECO:0000256" key="5">
    <source>
        <dbReference type="ARBA" id="ARBA00022692"/>
    </source>
</evidence>
<dbReference type="GO" id="GO:0030001">
    <property type="term" value="P:metal ion transport"/>
    <property type="evidence" value="ECO:0007669"/>
    <property type="project" value="UniProtKB-ARBA"/>
</dbReference>
<reference evidence="10" key="1">
    <citation type="submission" date="2018-06" db="EMBL/GenBank/DDBJ databases">
        <authorList>
            <person name="Zhirakovskaya E."/>
        </authorList>
    </citation>
    <scope>NUCLEOTIDE SEQUENCE</scope>
</reference>
<dbReference type="PANTHER" id="PTHR32024:SF2">
    <property type="entry name" value="TRK SYSTEM POTASSIUM UPTAKE PROTEIN TRKG-RELATED"/>
    <property type="match status" value="1"/>
</dbReference>
<comment type="similarity">
    <text evidence="2">Belongs to the TrkH potassium transport family.</text>
</comment>
<keyword evidence="7" id="KW-0406">Ion transport</keyword>
<evidence type="ECO:0000256" key="2">
    <source>
        <dbReference type="ARBA" id="ARBA00009137"/>
    </source>
</evidence>
<dbReference type="EMBL" id="UOEI01000411">
    <property type="protein sequence ID" value="VAW04899.1"/>
    <property type="molecule type" value="Genomic_DNA"/>
</dbReference>
<evidence type="ECO:0000256" key="6">
    <source>
        <dbReference type="ARBA" id="ARBA00022989"/>
    </source>
</evidence>
<accession>A0A3B0SX50</accession>
<evidence type="ECO:0000256" key="4">
    <source>
        <dbReference type="ARBA" id="ARBA00022475"/>
    </source>
</evidence>
<gene>
    <name evidence="10" type="ORF">MNBD_ACTINO01-765</name>
</gene>
<evidence type="ECO:0000256" key="3">
    <source>
        <dbReference type="ARBA" id="ARBA00022448"/>
    </source>
</evidence>
<keyword evidence="6 9" id="KW-1133">Transmembrane helix</keyword>
<keyword evidence="3" id="KW-0813">Transport</keyword>
<evidence type="ECO:0000256" key="1">
    <source>
        <dbReference type="ARBA" id="ARBA00004651"/>
    </source>
</evidence>
<keyword evidence="5 9" id="KW-0812">Transmembrane</keyword>
<dbReference type="AlphaFoldDB" id="A0A3B0SX50"/>
<name>A0A3B0SX50_9ZZZZ</name>
<keyword evidence="8 9" id="KW-0472">Membrane</keyword>
<dbReference type="InterPro" id="IPR003445">
    <property type="entry name" value="Cat_transpt"/>
</dbReference>
<dbReference type="GO" id="GO:0008324">
    <property type="term" value="F:monoatomic cation transmembrane transporter activity"/>
    <property type="evidence" value="ECO:0007669"/>
    <property type="project" value="InterPro"/>
</dbReference>
<dbReference type="PANTHER" id="PTHR32024">
    <property type="entry name" value="TRK SYSTEM POTASSIUM UPTAKE PROTEIN TRKG-RELATED"/>
    <property type="match status" value="1"/>
</dbReference>
<dbReference type="GO" id="GO:0005886">
    <property type="term" value="C:plasma membrane"/>
    <property type="evidence" value="ECO:0007669"/>
    <property type="project" value="UniProtKB-SubCell"/>
</dbReference>
<evidence type="ECO:0000256" key="7">
    <source>
        <dbReference type="ARBA" id="ARBA00023065"/>
    </source>
</evidence>
<protein>
    <submittedName>
        <fullName evidence="10">Trk potassium uptake system protein TrkH</fullName>
    </submittedName>
</protein>
<keyword evidence="4" id="KW-1003">Cell membrane</keyword>